<evidence type="ECO:0000313" key="2">
    <source>
        <dbReference type="EMBL" id="MPC84687.1"/>
    </source>
</evidence>
<comment type="caution">
    <text evidence="2">The sequence shown here is derived from an EMBL/GenBank/DDBJ whole genome shotgun (WGS) entry which is preliminary data.</text>
</comment>
<dbReference type="AlphaFoldDB" id="A0A5B7ITC8"/>
<accession>A0A5B7ITC8</accession>
<dbReference type="Proteomes" id="UP000324222">
    <property type="component" value="Unassembled WGS sequence"/>
</dbReference>
<keyword evidence="3" id="KW-1185">Reference proteome</keyword>
<dbReference type="EMBL" id="VSRR010066126">
    <property type="protein sequence ID" value="MPC84687.1"/>
    <property type="molecule type" value="Genomic_DNA"/>
</dbReference>
<gene>
    <name evidence="2" type="ORF">E2C01_079432</name>
</gene>
<reference evidence="2 3" key="1">
    <citation type="submission" date="2019-05" db="EMBL/GenBank/DDBJ databases">
        <title>Another draft genome of Portunus trituberculatus and its Hox gene families provides insights of decapod evolution.</title>
        <authorList>
            <person name="Jeong J.-H."/>
            <person name="Song I."/>
            <person name="Kim S."/>
            <person name="Choi T."/>
            <person name="Kim D."/>
            <person name="Ryu S."/>
            <person name="Kim W."/>
        </authorList>
    </citation>
    <scope>NUCLEOTIDE SEQUENCE [LARGE SCALE GENOMIC DNA]</scope>
    <source>
        <tissue evidence="2">Muscle</tissue>
    </source>
</reference>
<evidence type="ECO:0000313" key="3">
    <source>
        <dbReference type="Proteomes" id="UP000324222"/>
    </source>
</evidence>
<feature type="region of interest" description="Disordered" evidence="1">
    <location>
        <begin position="51"/>
        <end position="73"/>
    </location>
</feature>
<name>A0A5B7ITC8_PORTR</name>
<evidence type="ECO:0000256" key="1">
    <source>
        <dbReference type="SAM" id="MobiDB-lite"/>
    </source>
</evidence>
<proteinExistence type="predicted"/>
<protein>
    <submittedName>
        <fullName evidence="2">Uncharacterized protein</fullName>
    </submittedName>
</protein>
<organism evidence="2 3">
    <name type="scientific">Portunus trituberculatus</name>
    <name type="common">Swimming crab</name>
    <name type="synonym">Neptunus trituberculatus</name>
    <dbReference type="NCBI Taxonomy" id="210409"/>
    <lineage>
        <taxon>Eukaryota</taxon>
        <taxon>Metazoa</taxon>
        <taxon>Ecdysozoa</taxon>
        <taxon>Arthropoda</taxon>
        <taxon>Crustacea</taxon>
        <taxon>Multicrustacea</taxon>
        <taxon>Malacostraca</taxon>
        <taxon>Eumalacostraca</taxon>
        <taxon>Eucarida</taxon>
        <taxon>Decapoda</taxon>
        <taxon>Pleocyemata</taxon>
        <taxon>Brachyura</taxon>
        <taxon>Eubrachyura</taxon>
        <taxon>Portunoidea</taxon>
        <taxon>Portunidae</taxon>
        <taxon>Portuninae</taxon>
        <taxon>Portunus</taxon>
    </lineage>
</organism>
<sequence length="73" mass="8434">MYLTPGPVWEAVIRAGELHNPRRKVRQNIPPLQCTIDLNIEIKGEESIKGKIGRKKRTSITKVSRKVDKRTKR</sequence>